<protein>
    <submittedName>
        <fullName evidence="3">Uncharacterized protein</fullName>
    </submittedName>
</protein>
<gene>
    <name evidence="3" type="ORF">MCNS_45600</name>
</gene>
<proteinExistence type="predicted"/>
<dbReference type="GO" id="GO:0016020">
    <property type="term" value="C:membrane"/>
    <property type="evidence" value="ECO:0007669"/>
    <property type="project" value="UniProtKB-SubCell"/>
</dbReference>
<keyword evidence="4" id="KW-1185">Reference proteome</keyword>
<dbReference type="Proteomes" id="UP000467385">
    <property type="component" value="Chromosome"/>
</dbReference>
<dbReference type="PANTHER" id="PTHR37042:SF4">
    <property type="entry name" value="OUTER MEMBRANE PROTEIN RV1973"/>
    <property type="match status" value="1"/>
</dbReference>
<name>A0A1X1T0F1_9MYCO</name>
<dbReference type="AlphaFoldDB" id="A0A1X1T0F1"/>
<organism evidence="3 4">
    <name type="scientific">Mycobacterium conspicuum</name>
    <dbReference type="NCBI Taxonomy" id="44010"/>
    <lineage>
        <taxon>Bacteria</taxon>
        <taxon>Bacillati</taxon>
        <taxon>Actinomycetota</taxon>
        <taxon>Actinomycetes</taxon>
        <taxon>Mycobacteriales</taxon>
        <taxon>Mycobacteriaceae</taxon>
        <taxon>Mycobacterium</taxon>
    </lineage>
</organism>
<accession>A0A1X1T0F1</accession>
<reference evidence="3 4" key="1">
    <citation type="journal article" date="2019" name="Emerg. Microbes Infect.">
        <title>Comprehensive subspecies identification of 175 nontuberculous mycobacteria species based on 7547 genomic profiles.</title>
        <authorList>
            <person name="Matsumoto Y."/>
            <person name="Kinjo T."/>
            <person name="Motooka D."/>
            <person name="Nabeya D."/>
            <person name="Jung N."/>
            <person name="Uechi K."/>
            <person name="Horii T."/>
            <person name="Iida T."/>
            <person name="Fujita J."/>
            <person name="Nakamura S."/>
        </authorList>
    </citation>
    <scope>NUCLEOTIDE SEQUENCE [LARGE SCALE GENOMIC DNA]</scope>
    <source>
        <strain evidence="3 4">JCM 14738</strain>
    </source>
</reference>
<dbReference type="STRING" id="44010.AWC00_22305"/>
<evidence type="ECO:0000313" key="3">
    <source>
        <dbReference type="EMBL" id="BBZ41497.1"/>
    </source>
</evidence>
<evidence type="ECO:0000256" key="2">
    <source>
        <dbReference type="ARBA" id="ARBA00023136"/>
    </source>
</evidence>
<evidence type="ECO:0000313" key="4">
    <source>
        <dbReference type="Proteomes" id="UP000467385"/>
    </source>
</evidence>
<comment type="subcellular location">
    <subcellularLocation>
        <location evidence="1">Membrane</location>
    </subcellularLocation>
</comment>
<evidence type="ECO:0000256" key="1">
    <source>
        <dbReference type="ARBA" id="ARBA00004370"/>
    </source>
</evidence>
<sequence>MEEVARTEARAAIARVHAIRLREQLEAGASEQLDMKASADADEIDGADVEDDVPNLALTSAGPARLRRSWFRRPTRKSLAVAAALLVTCAGVGASGYVVWHHRALTAEHQRAAEFTAAARERAITLMSISADSARKDVQHIIDDSTGPFKAKMLVTADDLVKTIERSKVSTKVVVKSVVVESMTNDSAVILVASKADAVGPGKDTPAPRSWRIVMTLQRDGGQLKMADIEMLP</sequence>
<dbReference type="PANTHER" id="PTHR37042">
    <property type="entry name" value="OUTER MEMBRANE PROTEIN RV1973"/>
    <property type="match status" value="1"/>
</dbReference>
<dbReference type="EMBL" id="AP022613">
    <property type="protein sequence ID" value="BBZ41497.1"/>
    <property type="molecule type" value="Genomic_DNA"/>
</dbReference>
<keyword evidence="2" id="KW-0472">Membrane</keyword>